<dbReference type="OrthoDB" id="5417887at2759"/>
<comment type="similarity">
    <text evidence="5">Belongs to the SAT4 family.</text>
</comment>
<evidence type="ECO:0000313" key="9">
    <source>
        <dbReference type="EMBL" id="KAH7035774.1"/>
    </source>
</evidence>
<dbReference type="PANTHER" id="PTHR33048">
    <property type="entry name" value="PTH11-LIKE INTEGRAL MEMBRANE PROTEIN (AFU_ORTHOLOGUE AFUA_5G11245)"/>
    <property type="match status" value="1"/>
</dbReference>
<feature type="transmembrane region" description="Helical" evidence="7">
    <location>
        <begin position="131"/>
        <end position="153"/>
    </location>
</feature>
<dbReference type="Pfam" id="PF20684">
    <property type="entry name" value="Fung_rhodopsin"/>
    <property type="match status" value="1"/>
</dbReference>
<comment type="caution">
    <text evidence="9">The sequence shown here is derived from an EMBL/GenBank/DDBJ whole genome shotgun (WGS) entry which is preliminary data.</text>
</comment>
<feature type="region of interest" description="Disordered" evidence="6">
    <location>
        <begin position="340"/>
        <end position="376"/>
    </location>
</feature>
<evidence type="ECO:0000256" key="5">
    <source>
        <dbReference type="ARBA" id="ARBA00038359"/>
    </source>
</evidence>
<evidence type="ECO:0000313" key="10">
    <source>
        <dbReference type="Proteomes" id="UP000756346"/>
    </source>
</evidence>
<proteinExistence type="inferred from homology"/>
<organism evidence="9 10">
    <name type="scientific">Microdochium trichocladiopsis</name>
    <dbReference type="NCBI Taxonomy" id="1682393"/>
    <lineage>
        <taxon>Eukaryota</taxon>
        <taxon>Fungi</taxon>
        <taxon>Dikarya</taxon>
        <taxon>Ascomycota</taxon>
        <taxon>Pezizomycotina</taxon>
        <taxon>Sordariomycetes</taxon>
        <taxon>Xylariomycetidae</taxon>
        <taxon>Xylariales</taxon>
        <taxon>Microdochiaceae</taxon>
        <taxon>Microdochium</taxon>
    </lineage>
</organism>
<feature type="transmembrane region" description="Helical" evidence="7">
    <location>
        <begin position="20"/>
        <end position="41"/>
    </location>
</feature>
<comment type="subcellular location">
    <subcellularLocation>
        <location evidence="1">Membrane</location>
        <topology evidence="1">Multi-pass membrane protein</topology>
    </subcellularLocation>
</comment>
<keyword evidence="4 7" id="KW-0472">Membrane</keyword>
<evidence type="ECO:0000256" key="4">
    <source>
        <dbReference type="ARBA" id="ARBA00023136"/>
    </source>
</evidence>
<protein>
    <recommendedName>
        <fullName evidence="8">Rhodopsin domain-containing protein</fullName>
    </recommendedName>
</protein>
<reference evidence="9" key="1">
    <citation type="journal article" date="2021" name="Nat. Commun.">
        <title>Genetic determinants of endophytism in the Arabidopsis root mycobiome.</title>
        <authorList>
            <person name="Mesny F."/>
            <person name="Miyauchi S."/>
            <person name="Thiergart T."/>
            <person name="Pickel B."/>
            <person name="Atanasova L."/>
            <person name="Karlsson M."/>
            <person name="Huettel B."/>
            <person name="Barry K.W."/>
            <person name="Haridas S."/>
            <person name="Chen C."/>
            <person name="Bauer D."/>
            <person name="Andreopoulos W."/>
            <person name="Pangilinan J."/>
            <person name="LaButti K."/>
            <person name="Riley R."/>
            <person name="Lipzen A."/>
            <person name="Clum A."/>
            <person name="Drula E."/>
            <person name="Henrissat B."/>
            <person name="Kohler A."/>
            <person name="Grigoriev I.V."/>
            <person name="Martin F.M."/>
            <person name="Hacquard S."/>
        </authorList>
    </citation>
    <scope>NUCLEOTIDE SEQUENCE</scope>
    <source>
        <strain evidence="9">MPI-CAGE-CH-0230</strain>
    </source>
</reference>
<sequence>MASGHSNWVSNPDEDRGPMVAAVLWCLTAVTGFILGLRIYVRVSLRRVQLDDVILLFAWCTLLVVSILNQLLVNLGFGMHSLDVPFGNLNQIATLGASGLTVSTIGINAAKISFAVTLLHLTKNLWKWTNWLIWVVIISLVLLAVPVAVLPWVQCRPLVKTFVDFWPGECIDKAHSVRYGTIQGVYSAITDFTLALLPWKILWALQMRPIEKVGVGIAMSLGMAAGAMAILRSMALYKLSSIDVSYDGVVSTMWATIELSVTIVAACIPVLRAFVKEQVSTIRTGLSKNSRLKSTARGTAGNSRAGGSTAYQLTRMSGRFDAHKNGRQWFTVAEYESENDAFENGDQGDKMRILPEDAKKEDVLTTTASSAYSTNE</sequence>
<feature type="transmembrane region" description="Helical" evidence="7">
    <location>
        <begin position="92"/>
        <end position="119"/>
    </location>
</feature>
<feature type="compositionally biased region" description="Basic and acidic residues" evidence="6">
    <location>
        <begin position="347"/>
        <end position="363"/>
    </location>
</feature>
<evidence type="ECO:0000256" key="6">
    <source>
        <dbReference type="SAM" id="MobiDB-lite"/>
    </source>
</evidence>
<evidence type="ECO:0000259" key="8">
    <source>
        <dbReference type="Pfam" id="PF20684"/>
    </source>
</evidence>
<dbReference type="AlphaFoldDB" id="A0A9P9BTN2"/>
<evidence type="ECO:0000256" key="1">
    <source>
        <dbReference type="ARBA" id="ARBA00004141"/>
    </source>
</evidence>
<dbReference type="InterPro" id="IPR052337">
    <property type="entry name" value="SAT4-like"/>
</dbReference>
<evidence type="ECO:0000256" key="3">
    <source>
        <dbReference type="ARBA" id="ARBA00022989"/>
    </source>
</evidence>
<keyword evidence="10" id="KW-1185">Reference proteome</keyword>
<name>A0A9P9BTN2_9PEZI</name>
<feature type="compositionally biased region" description="Polar residues" evidence="6">
    <location>
        <begin position="364"/>
        <end position="376"/>
    </location>
</feature>
<keyword evidence="3 7" id="KW-1133">Transmembrane helix</keyword>
<dbReference type="EMBL" id="JAGTJQ010000003">
    <property type="protein sequence ID" value="KAH7035774.1"/>
    <property type="molecule type" value="Genomic_DNA"/>
</dbReference>
<accession>A0A9P9BTN2</accession>
<dbReference type="PANTHER" id="PTHR33048:SF42">
    <property type="entry name" value="INTEGRAL MEMBRANE PROTEIN"/>
    <property type="match status" value="1"/>
</dbReference>
<feature type="transmembrane region" description="Helical" evidence="7">
    <location>
        <begin position="185"/>
        <end position="203"/>
    </location>
</feature>
<dbReference type="InterPro" id="IPR049326">
    <property type="entry name" value="Rhodopsin_dom_fungi"/>
</dbReference>
<feature type="transmembrane region" description="Helical" evidence="7">
    <location>
        <begin position="254"/>
        <end position="275"/>
    </location>
</feature>
<dbReference type="GeneID" id="70193209"/>
<feature type="transmembrane region" description="Helical" evidence="7">
    <location>
        <begin position="53"/>
        <end position="72"/>
    </location>
</feature>
<feature type="domain" description="Rhodopsin" evidence="8">
    <location>
        <begin position="37"/>
        <end position="276"/>
    </location>
</feature>
<dbReference type="Proteomes" id="UP000756346">
    <property type="component" value="Unassembled WGS sequence"/>
</dbReference>
<dbReference type="RefSeq" id="XP_046015867.1">
    <property type="nucleotide sequence ID" value="XM_046163663.1"/>
</dbReference>
<feature type="transmembrane region" description="Helical" evidence="7">
    <location>
        <begin position="215"/>
        <end position="234"/>
    </location>
</feature>
<evidence type="ECO:0000256" key="2">
    <source>
        <dbReference type="ARBA" id="ARBA00022692"/>
    </source>
</evidence>
<dbReference type="GO" id="GO:0016020">
    <property type="term" value="C:membrane"/>
    <property type="evidence" value="ECO:0007669"/>
    <property type="project" value="UniProtKB-SubCell"/>
</dbReference>
<gene>
    <name evidence="9" type="ORF">B0I36DRAFT_96709</name>
</gene>
<keyword evidence="2 7" id="KW-0812">Transmembrane</keyword>
<evidence type="ECO:0000256" key="7">
    <source>
        <dbReference type="SAM" id="Phobius"/>
    </source>
</evidence>